<dbReference type="EMBL" id="CAJVRL010000054">
    <property type="protein sequence ID" value="CAG8953888.1"/>
    <property type="molecule type" value="Genomic_DNA"/>
</dbReference>
<evidence type="ECO:0000313" key="3">
    <source>
        <dbReference type="Proteomes" id="UP000696280"/>
    </source>
</evidence>
<feature type="compositionally biased region" description="Polar residues" evidence="1">
    <location>
        <begin position="1"/>
        <end position="10"/>
    </location>
</feature>
<accession>A0A9N9PSX3</accession>
<sequence length="450" mass="52218">MDSTGTSSLKPTKLRDLHRTSDSIENTPDIQVHDSSIQTSIAREAASGGYHKTGGSSTPREPRNIPNITSSLDLIVEPTHGMVIDQVERVYRRDWPMNCYLNLLPYELLHPIFEEVLEYHIDTSGCWRNGHIFIEDDLEPLYLGRIYGGDYDDHLRGLGYDVDAQLPALELALVPERGLYRQFAYMRMQRCVIVLRPSVSFDWSEAFPVLSEDWGESHRSLVADGKAEEEFWDTMPNDVAWSGGLNPEEHDDRWPSMWLRGADKLRSPRRWQWEYPSLKYLSPLMRAGCRAVKLYILGRDMTDKRWSRDEIALHTGPKAFIAIDQIFKEATTYLPNQIETLTIQFDEIYGNGCRHARFKSQYSYIRQALGEFLVRCRVSEVTFTELCDFEEVFGSSYEDWRGSYWGDFIYGIGLHESWDFDETFGRGMKEEYGTAECRLVFWNERREGAN</sequence>
<name>A0A9N9PSX3_9HELO</name>
<protein>
    <submittedName>
        <fullName evidence="2">Uncharacterized protein</fullName>
    </submittedName>
</protein>
<comment type="caution">
    <text evidence="2">The sequence shown here is derived from an EMBL/GenBank/DDBJ whole genome shotgun (WGS) entry which is preliminary data.</text>
</comment>
<feature type="region of interest" description="Disordered" evidence="1">
    <location>
        <begin position="1"/>
        <end position="66"/>
    </location>
</feature>
<organism evidence="2 3">
    <name type="scientific">Hymenoscyphus fraxineus</name>
    <dbReference type="NCBI Taxonomy" id="746836"/>
    <lineage>
        <taxon>Eukaryota</taxon>
        <taxon>Fungi</taxon>
        <taxon>Dikarya</taxon>
        <taxon>Ascomycota</taxon>
        <taxon>Pezizomycotina</taxon>
        <taxon>Leotiomycetes</taxon>
        <taxon>Helotiales</taxon>
        <taxon>Helotiaceae</taxon>
        <taxon>Hymenoscyphus</taxon>
    </lineage>
</organism>
<gene>
    <name evidence="2" type="ORF">HYFRA_00010849</name>
</gene>
<dbReference type="OrthoDB" id="3509737at2759"/>
<dbReference type="AlphaFoldDB" id="A0A9N9PSX3"/>
<keyword evidence="3" id="KW-1185">Reference proteome</keyword>
<evidence type="ECO:0000256" key="1">
    <source>
        <dbReference type="SAM" id="MobiDB-lite"/>
    </source>
</evidence>
<dbReference type="Proteomes" id="UP000696280">
    <property type="component" value="Unassembled WGS sequence"/>
</dbReference>
<evidence type="ECO:0000313" key="2">
    <source>
        <dbReference type="EMBL" id="CAG8953888.1"/>
    </source>
</evidence>
<proteinExistence type="predicted"/>
<reference evidence="2" key="1">
    <citation type="submission" date="2021-07" db="EMBL/GenBank/DDBJ databases">
        <authorList>
            <person name="Durling M."/>
        </authorList>
    </citation>
    <scope>NUCLEOTIDE SEQUENCE</scope>
</reference>
<feature type="compositionally biased region" description="Basic and acidic residues" evidence="1">
    <location>
        <begin position="13"/>
        <end position="22"/>
    </location>
</feature>
<feature type="compositionally biased region" description="Polar residues" evidence="1">
    <location>
        <begin position="23"/>
        <end position="41"/>
    </location>
</feature>